<comment type="subcellular location">
    <subcellularLocation>
        <location evidence="1">Membrane</location>
        <topology evidence="1">Multi-pass membrane protein</topology>
    </subcellularLocation>
</comment>
<keyword evidence="2 5" id="KW-0812">Transmembrane</keyword>
<evidence type="ECO:0000256" key="2">
    <source>
        <dbReference type="ARBA" id="ARBA00022692"/>
    </source>
</evidence>
<dbReference type="Pfam" id="PF04138">
    <property type="entry name" value="GtrA_DPMS_TM"/>
    <property type="match status" value="1"/>
</dbReference>
<accession>A0ABY4ELI7</accession>
<dbReference type="Pfam" id="PF00535">
    <property type="entry name" value="Glycos_transf_2"/>
    <property type="match status" value="1"/>
</dbReference>
<feature type="transmembrane region" description="Helical" evidence="5">
    <location>
        <begin position="294"/>
        <end position="313"/>
    </location>
</feature>
<keyword evidence="4 5" id="KW-0472">Membrane</keyword>
<name>A0ABY4ELI7_9BACI</name>
<evidence type="ECO:0000256" key="5">
    <source>
        <dbReference type="SAM" id="Phobius"/>
    </source>
</evidence>
<dbReference type="InterPro" id="IPR007267">
    <property type="entry name" value="GtrA_DPMS_TM"/>
</dbReference>
<evidence type="ECO:0000259" key="6">
    <source>
        <dbReference type="Pfam" id="PF00535"/>
    </source>
</evidence>
<feature type="domain" description="GtrA/DPMS transmembrane" evidence="7">
    <location>
        <begin position="225"/>
        <end position="344"/>
    </location>
</feature>
<dbReference type="InterPro" id="IPR001173">
    <property type="entry name" value="Glyco_trans_2-like"/>
</dbReference>
<dbReference type="RefSeq" id="WP_244711956.1">
    <property type="nucleotide sequence ID" value="NZ_CP095073.1"/>
</dbReference>
<feature type="transmembrane region" description="Helical" evidence="5">
    <location>
        <begin position="254"/>
        <end position="274"/>
    </location>
</feature>
<dbReference type="Proteomes" id="UP000831787">
    <property type="component" value="Chromosome"/>
</dbReference>
<dbReference type="CDD" id="cd04179">
    <property type="entry name" value="DPM_DPG-synthase_like"/>
    <property type="match status" value="1"/>
</dbReference>
<feature type="domain" description="Glycosyltransferase 2-like" evidence="6">
    <location>
        <begin position="2"/>
        <end position="161"/>
    </location>
</feature>
<evidence type="ECO:0000313" key="8">
    <source>
        <dbReference type="EMBL" id="UOQ45322.1"/>
    </source>
</evidence>
<proteinExistence type="predicted"/>
<evidence type="ECO:0000259" key="7">
    <source>
        <dbReference type="Pfam" id="PF04138"/>
    </source>
</evidence>
<reference evidence="8 9" key="1">
    <citation type="submission" date="2022-04" db="EMBL/GenBank/DDBJ databases">
        <title>Halobacillus sp. isolated from saltern.</title>
        <authorList>
            <person name="Won M."/>
            <person name="Lee C.-M."/>
            <person name="Woen H.-Y."/>
            <person name="Kwon S.-W."/>
        </authorList>
    </citation>
    <scope>NUCLEOTIDE SEQUENCE [LARGE SCALE GENOMIC DNA]</scope>
    <source>
        <strain evidence="8 9">SSBR10-3</strain>
    </source>
</reference>
<evidence type="ECO:0000256" key="3">
    <source>
        <dbReference type="ARBA" id="ARBA00022989"/>
    </source>
</evidence>
<dbReference type="InterPro" id="IPR029044">
    <property type="entry name" value="Nucleotide-diphossugar_trans"/>
</dbReference>
<gene>
    <name evidence="8" type="ORF">MUN89_05070</name>
</gene>
<keyword evidence="9" id="KW-1185">Reference proteome</keyword>
<organism evidence="8 9">
    <name type="scientific">Halobacillus salinarum</name>
    <dbReference type="NCBI Taxonomy" id="2932257"/>
    <lineage>
        <taxon>Bacteria</taxon>
        <taxon>Bacillati</taxon>
        <taxon>Bacillota</taxon>
        <taxon>Bacilli</taxon>
        <taxon>Bacillales</taxon>
        <taxon>Bacillaceae</taxon>
        <taxon>Halobacillus</taxon>
    </lineage>
</organism>
<evidence type="ECO:0000313" key="9">
    <source>
        <dbReference type="Proteomes" id="UP000831787"/>
    </source>
</evidence>
<feature type="transmembrane region" description="Helical" evidence="5">
    <location>
        <begin position="226"/>
        <end position="248"/>
    </location>
</feature>
<dbReference type="EMBL" id="CP095073">
    <property type="protein sequence ID" value="UOQ45322.1"/>
    <property type="molecule type" value="Genomic_DNA"/>
</dbReference>
<protein>
    <submittedName>
        <fullName evidence="8">Bifunctional glycosyltransferase family 2/GtrA family protein</fullName>
    </submittedName>
</protein>
<keyword evidence="3 5" id="KW-1133">Transmembrane helix</keyword>
<evidence type="ECO:0000256" key="1">
    <source>
        <dbReference type="ARBA" id="ARBA00004141"/>
    </source>
</evidence>
<dbReference type="Gene3D" id="3.90.550.10">
    <property type="entry name" value="Spore Coat Polysaccharide Biosynthesis Protein SpsA, Chain A"/>
    <property type="match status" value="1"/>
</dbReference>
<dbReference type="SUPFAM" id="SSF53448">
    <property type="entry name" value="Nucleotide-diphospho-sugar transferases"/>
    <property type="match status" value="1"/>
</dbReference>
<evidence type="ECO:0000256" key="4">
    <source>
        <dbReference type="ARBA" id="ARBA00023136"/>
    </source>
</evidence>
<dbReference type="PANTHER" id="PTHR10859">
    <property type="entry name" value="GLYCOSYL TRANSFERASE"/>
    <property type="match status" value="1"/>
</dbReference>
<sequence>MSVVIPAYNPDHKLLDLLDKLIRFSFHEIVVINDGSHLESQTIFDKISKEYSNCVLLEHPENKGKGRALKTAFQYYKDHHPEGVGMVTADADGQHSPEDIKRVAEALIDKPEELVLGVRDFTTENIPFRSRFGNNMTKSVLRLTSGMKVTDTQTGLRGIPREFGRELLYVEGDRYEFEMRMILACKTYKREISEVEIETIYIDENESSHFNPIVDSIKIYYVFLRFLVSSAASFLVDIGMFALFSAIFKAFLPIGFIVVPTILARIVSSLFNYFVNRNIVFKSYKYTKRTLVKYYALAVVILAGSSAGVHYLYEWIGDHEVLIKLGVDSVLFLFSFYIQKAWVFDQSPAESIREVEYE</sequence>
<dbReference type="PANTHER" id="PTHR10859:SF114">
    <property type="entry name" value="DOLICHOL-PHOSPHATE MANNOSYLTRANSFERASE"/>
    <property type="match status" value="1"/>
</dbReference>